<sequence>MQKSLAELRELAHYERESIIERRVRGGEDPAQVFADIPDTDEYLVLLLRDDALEDRGLTAEYALARLAEQTQQEGAEELRRTANGIDAKLFRHIARDYPQLSRAVWRLLGDVEEPGSLIEPARRDILG</sequence>
<evidence type="ECO:0000313" key="1">
    <source>
        <dbReference type="EMBL" id="KAB1640702.1"/>
    </source>
</evidence>
<reference evidence="1 2" key="1">
    <citation type="submission" date="2019-09" db="EMBL/GenBank/DDBJ databases">
        <title>Phylogeny of genus Pseudoclavibacter and closely related genus.</title>
        <authorList>
            <person name="Li Y."/>
        </authorList>
    </citation>
    <scope>NUCLEOTIDE SEQUENCE [LARGE SCALE GENOMIC DNA]</scope>
    <source>
        <strain evidence="1 2">KCTC 13959</strain>
    </source>
</reference>
<dbReference type="AlphaFoldDB" id="A0A7J5B9S6"/>
<accession>A0A7J5B9S6</accession>
<comment type="caution">
    <text evidence="1">The sequence shown here is derived from an EMBL/GenBank/DDBJ whole genome shotgun (WGS) entry which is preliminary data.</text>
</comment>
<name>A0A7J5B9S6_9MICO</name>
<gene>
    <name evidence="1" type="ORF">F8O05_14390</name>
</gene>
<proteinExistence type="predicted"/>
<evidence type="ECO:0000313" key="2">
    <source>
        <dbReference type="Proteomes" id="UP000433493"/>
    </source>
</evidence>
<organism evidence="1 2">
    <name type="scientific">Gulosibacter chungangensis</name>
    <dbReference type="NCBI Taxonomy" id="979746"/>
    <lineage>
        <taxon>Bacteria</taxon>
        <taxon>Bacillati</taxon>
        <taxon>Actinomycetota</taxon>
        <taxon>Actinomycetes</taxon>
        <taxon>Micrococcales</taxon>
        <taxon>Microbacteriaceae</taxon>
        <taxon>Gulosibacter</taxon>
    </lineage>
</organism>
<dbReference type="Proteomes" id="UP000433493">
    <property type="component" value="Unassembled WGS sequence"/>
</dbReference>
<dbReference type="RefSeq" id="WP_158053444.1">
    <property type="nucleotide sequence ID" value="NZ_WBKB01000013.1"/>
</dbReference>
<protein>
    <submittedName>
        <fullName evidence="1">Uncharacterized protein</fullName>
    </submittedName>
</protein>
<keyword evidence="2" id="KW-1185">Reference proteome</keyword>
<dbReference type="OrthoDB" id="5114823at2"/>
<dbReference type="EMBL" id="WBKB01000013">
    <property type="protein sequence ID" value="KAB1640702.1"/>
    <property type="molecule type" value="Genomic_DNA"/>
</dbReference>